<dbReference type="Pfam" id="PF00293">
    <property type="entry name" value="NUDIX"/>
    <property type="match status" value="1"/>
</dbReference>
<dbReference type="GO" id="GO:0006753">
    <property type="term" value="P:nucleoside phosphate metabolic process"/>
    <property type="evidence" value="ECO:0007669"/>
    <property type="project" value="TreeGrafter"/>
</dbReference>
<reference evidence="4" key="1">
    <citation type="journal article" date="2019" name="Gigascience">
        <title>De novo genome assembly of the endangered Acer yangbiense, a plant species with extremely small populations endemic to Yunnan Province, China.</title>
        <authorList>
            <person name="Yang J."/>
            <person name="Wariss H.M."/>
            <person name="Tao L."/>
            <person name="Zhang R."/>
            <person name="Yun Q."/>
            <person name="Hollingsworth P."/>
            <person name="Dao Z."/>
            <person name="Luo G."/>
            <person name="Guo H."/>
            <person name="Ma Y."/>
            <person name="Sun W."/>
        </authorList>
    </citation>
    <scope>NUCLEOTIDE SEQUENCE [LARGE SCALE GENOMIC DNA]</scope>
    <source>
        <strain evidence="4">cv. br00</strain>
    </source>
</reference>
<dbReference type="PANTHER" id="PTHR11839">
    <property type="entry name" value="UDP/ADP-SUGAR PYROPHOSPHATASE"/>
    <property type="match status" value="1"/>
</dbReference>
<sequence length="173" mass="19803">MLTVFRVKYGGIDENEDPKVAATRELKEETEVTSAEVLAEAPSWLTYDFPPEKVEHPTLTSPSRSVANKPVYSLARFTSVNHILQPRTHMFLLKFTGNEEEINLLGDGSEKPEFGEWPWMSPEQVIDLVGSFFCPNAVDFKKPVYKEVLAVKFRILGFSCSRCCLDYTLWMRF</sequence>
<dbReference type="PANTHER" id="PTHR11839:SF22">
    <property type="entry name" value="NUDIX HYDROLASE 26, CHLOROPLASTIC"/>
    <property type="match status" value="1"/>
</dbReference>
<feature type="domain" description="Nudix hydrolase" evidence="2">
    <location>
        <begin position="1"/>
        <end position="150"/>
    </location>
</feature>
<dbReference type="InterPro" id="IPR000086">
    <property type="entry name" value="NUDIX_hydrolase_dom"/>
</dbReference>
<dbReference type="Gene3D" id="3.90.79.10">
    <property type="entry name" value="Nucleoside Triphosphate Pyrophosphohydrolase"/>
    <property type="match status" value="1"/>
</dbReference>
<keyword evidence="1" id="KW-0378">Hydrolase</keyword>
<dbReference type="Proteomes" id="UP000326939">
    <property type="component" value="Chromosome 8"/>
</dbReference>
<dbReference type="GO" id="GO:0009507">
    <property type="term" value="C:chloroplast"/>
    <property type="evidence" value="ECO:0007669"/>
    <property type="project" value="TreeGrafter"/>
</dbReference>
<organism evidence="3 4">
    <name type="scientific">Salix brachista</name>
    <dbReference type="NCBI Taxonomy" id="2182728"/>
    <lineage>
        <taxon>Eukaryota</taxon>
        <taxon>Viridiplantae</taxon>
        <taxon>Streptophyta</taxon>
        <taxon>Embryophyta</taxon>
        <taxon>Tracheophyta</taxon>
        <taxon>Spermatophyta</taxon>
        <taxon>Magnoliopsida</taxon>
        <taxon>eudicotyledons</taxon>
        <taxon>Gunneridae</taxon>
        <taxon>Pentapetalae</taxon>
        <taxon>rosids</taxon>
        <taxon>fabids</taxon>
        <taxon>Malpighiales</taxon>
        <taxon>Salicaceae</taxon>
        <taxon>Saliceae</taxon>
        <taxon>Salix</taxon>
    </lineage>
</organism>
<dbReference type="GO" id="GO:0034432">
    <property type="term" value="F:bis(5'-adenosyl)-pentaphosphatase activity"/>
    <property type="evidence" value="ECO:0007669"/>
    <property type="project" value="TreeGrafter"/>
</dbReference>
<dbReference type="EMBL" id="VDCV01000008">
    <property type="protein sequence ID" value="KAB5543998.1"/>
    <property type="molecule type" value="Genomic_DNA"/>
</dbReference>
<dbReference type="SUPFAM" id="SSF55811">
    <property type="entry name" value="Nudix"/>
    <property type="match status" value="1"/>
</dbReference>
<name>A0A5N5LN15_9ROSI</name>
<dbReference type="PROSITE" id="PS51462">
    <property type="entry name" value="NUDIX"/>
    <property type="match status" value="1"/>
</dbReference>
<comment type="caution">
    <text evidence="3">The sequence shown here is derived from an EMBL/GenBank/DDBJ whole genome shotgun (WGS) entry which is preliminary data.</text>
</comment>
<proteinExistence type="predicted"/>
<evidence type="ECO:0000313" key="3">
    <source>
        <dbReference type="EMBL" id="KAB5543998.1"/>
    </source>
</evidence>
<dbReference type="GO" id="GO:0008893">
    <property type="term" value="F:guanosine-3',5'-bis(diphosphate) 3'-diphosphatase activity"/>
    <property type="evidence" value="ECO:0007669"/>
    <property type="project" value="TreeGrafter"/>
</dbReference>
<keyword evidence="4" id="KW-1185">Reference proteome</keyword>
<dbReference type="AlphaFoldDB" id="A0A5N5LN15"/>
<accession>A0A5N5LN15</accession>
<dbReference type="GO" id="GO:0019693">
    <property type="term" value="P:ribose phosphate metabolic process"/>
    <property type="evidence" value="ECO:0007669"/>
    <property type="project" value="TreeGrafter"/>
</dbReference>
<evidence type="ECO:0000313" key="4">
    <source>
        <dbReference type="Proteomes" id="UP000326939"/>
    </source>
</evidence>
<protein>
    <recommendedName>
        <fullName evidence="2">Nudix hydrolase domain-containing protein</fullName>
    </recommendedName>
</protein>
<evidence type="ECO:0000259" key="2">
    <source>
        <dbReference type="PROSITE" id="PS51462"/>
    </source>
</evidence>
<gene>
    <name evidence="3" type="ORF">DKX38_012110</name>
</gene>
<dbReference type="InterPro" id="IPR015797">
    <property type="entry name" value="NUDIX_hydrolase-like_dom_sf"/>
</dbReference>
<evidence type="ECO:0000256" key="1">
    <source>
        <dbReference type="ARBA" id="ARBA00022801"/>
    </source>
</evidence>